<dbReference type="AlphaFoldDB" id="F8IJS5"/>
<dbReference type="InterPro" id="IPR002114">
    <property type="entry name" value="PTS_HPr_Ser_P_site"/>
</dbReference>
<dbReference type="Gene3D" id="3.30.1340.10">
    <property type="entry name" value="HPr-like"/>
    <property type="match status" value="1"/>
</dbReference>
<dbReference type="Pfam" id="PF00381">
    <property type="entry name" value="PTS-HPr"/>
    <property type="match status" value="1"/>
</dbReference>
<dbReference type="EMBL" id="CP002902">
    <property type="protein sequence ID" value="AEJ42264.1"/>
    <property type="molecule type" value="Genomic_DNA"/>
</dbReference>
<keyword evidence="5" id="KW-0762">Sugar transport</keyword>
<dbReference type="InterPro" id="IPR050399">
    <property type="entry name" value="HPr"/>
</dbReference>
<dbReference type="PROSITE" id="PS51350">
    <property type="entry name" value="PTS_HPR_DOM"/>
    <property type="match status" value="1"/>
</dbReference>
<evidence type="ECO:0000256" key="4">
    <source>
        <dbReference type="ARBA" id="ARBA00022490"/>
    </source>
</evidence>
<dbReference type="GO" id="GO:0009401">
    <property type="term" value="P:phosphoenolpyruvate-dependent sugar phosphotransferase system"/>
    <property type="evidence" value="ECO:0007669"/>
    <property type="project" value="UniProtKB-KW"/>
</dbReference>
<feature type="domain" description="HPr" evidence="7">
    <location>
        <begin position="5"/>
        <end position="91"/>
    </location>
</feature>
<dbReference type="CDD" id="cd00367">
    <property type="entry name" value="PTS-HPr_like"/>
    <property type="match status" value="1"/>
</dbReference>
<evidence type="ECO:0000256" key="2">
    <source>
        <dbReference type="ARBA" id="ARBA00004496"/>
    </source>
</evidence>
<dbReference type="SUPFAM" id="SSF55594">
    <property type="entry name" value="HPr-like"/>
    <property type="match status" value="1"/>
</dbReference>
<dbReference type="STRING" id="1048834.TC41_0293"/>
<dbReference type="InterPro" id="IPR001020">
    <property type="entry name" value="PTS_HPr_His_P_site"/>
</dbReference>
<keyword evidence="8" id="KW-0808">Transferase</keyword>
<evidence type="ECO:0000256" key="3">
    <source>
        <dbReference type="ARBA" id="ARBA00020422"/>
    </source>
</evidence>
<dbReference type="GO" id="GO:0005737">
    <property type="term" value="C:cytoplasm"/>
    <property type="evidence" value="ECO:0007669"/>
    <property type="project" value="UniProtKB-SubCell"/>
</dbReference>
<evidence type="ECO:0000313" key="8">
    <source>
        <dbReference type="EMBL" id="AEJ42264.1"/>
    </source>
</evidence>
<dbReference type="HOGENOM" id="CLU_136230_2_2_9"/>
<dbReference type="PROSITE" id="PS00369">
    <property type="entry name" value="PTS_HPR_HIS"/>
    <property type="match status" value="1"/>
</dbReference>
<dbReference type="PATRIC" id="fig|1048834.4.peg.274"/>
<sequence>MEMAKAQREIELKNPSGLHARPASLFVAEANKFQSEIFLEAKGKRINAKSILGLLSLAIGQGTVIKIEAEGDDAEQAVTALCDLVASGFGE</sequence>
<evidence type="ECO:0000313" key="9">
    <source>
        <dbReference type="Proteomes" id="UP000000292"/>
    </source>
</evidence>
<comment type="function">
    <text evidence="1">General (non sugar-specific) component of the phosphoenolpyruvate-dependent sugar phosphotransferase system (sugar PTS). This major carbohydrate active-transport system catalyzes the phosphorylation of incoming sugar substrates concomitantly with their translocation across the cell membrane. The phosphoryl group from phosphoenolpyruvate (PEP) is transferred to the phosphoryl carrier protein HPr by enzyme I. Phospho-HPr then transfers it to the PTS EIIA domain.</text>
</comment>
<reference evidence="8 9" key="1">
    <citation type="journal article" date="2011" name="J. Bacteriol.">
        <title>Complete Genome Sequence of Alicyclobacillus acidocaldarius Strain Tc-4-1.</title>
        <authorList>
            <person name="Chen Y."/>
            <person name="He Y."/>
            <person name="Zhang B."/>
            <person name="Yang J."/>
            <person name="Li W."/>
            <person name="Dong Z."/>
            <person name="Hu S."/>
        </authorList>
    </citation>
    <scope>NUCLEOTIDE SEQUENCE [LARGE SCALE GENOMIC DNA]</scope>
    <source>
        <strain evidence="8 9">Tc-4-1</strain>
    </source>
</reference>
<keyword evidence="5" id="KW-0813">Transport</keyword>
<dbReference type="InterPro" id="IPR035895">
    <property type="entry name" value="HPr-like_sf"/>
</dbReference>
<evidence type="ECO:0000256" key="1">
    <source>
        <dbReference type="ARBA" id="ARBA00003681"/>
    </source>
</evidence>
<protein>
    <recommendedName>
        <fullName evidence="3">Phosphocarrier protein HPr</fullName>
    </recommendedName>
</protein>
<evidence type="ECO:0000256" key="5">
    <source>
        <dbReference type="ARBA" id="ARBA00022597"/>
    </source>
</evidence>
<evidence type="ECO:0000259" key="7">
    <source>
        <dbReference type="PROSITE" id="PS51350"/>
    </source>
</evidence>
<reference evidence="9" key="2">
    <citation type="submission" date="2011-06" db="EMBL/GenBank/DDBJ databases">
        <title>The complete genome sequence of Alicyclobacillus acidocaldarius sp. Tc-4-1.</title>
        <authorList>
            <person name="Chen Y."/>
            <person name="He Y."/>
            <person name="Dong Z."/>
            <person name="Hu S."/>
        </authorList>
    </citation>
    <scope>NUCLEOTIDE SEQUENCE [LARGE SCALE GENOMIC DNA]</scope>
    <source>
        <strain evidence="9">Tc-4-1</strain>
    </source>
</reference>
<evidence type="ECO:0000256" key="6">
    <source>
        <dbReference type="ARBA" id="ARBA00022683"/>
    </source>
</evidence>
<dbReference type="PANTHER" id="PTHR33705:SF2">
    <property type="entry name" value="PHOSPHOCARRIER PROTEIN NPR"/>
    <property type="match status" value="1"/>
</dbReference>
<gene>
    <name evidence="8" type="ordered locus">TC41_0293</name>
</gene>
<dbReference type="eggNOG" id="COG1925">
    <property type="taxonomic scope" value="Bacteria"/>
</dbReference>
<dbReference type="PRINTS" id="PR00107">
    <property type="entry name" value="PHOSPHOCPHPR"/>
</dbReference>
<proteinExistence type="predicted"/>
<dbReference type="Proteomes" id="UP000000292">
    <property type="component" value="Chromosome"/>
</dbReference>
<keyword evidence="6" id="KW-0598">Phosphotransferase system</keyword>
<dbReference type="NCBIfam" id="TIGR01003">
    <property type="entry name" value="PTS_HPr_family"/>
    <property type="match status" value="1"/>
</dbReference>
<organism evidence="8 9">
    <name type="scientific">Alicyclobacillus acidocaldarius (strain Tc-4-1)</name>
    <name type="common">Bacillus acidocaldarius</name>
    <dbReference type="NCBI Taxonomy" id="1048834"/>
    <lineage>
        <taxon>Bacteria</taxon>
        <taxon>Bacillati</taxon>
        <taxon>Bacillota</taxon>
        <taxon>Bacilli</taxon>
        <taxon>Bacillales</taxon>
        <taxon>Alicyclobacillaceae</taxon>
        <taxon>Alicyclobacillus</taxon>
    </lineage>
</organism>
<dbReference type="GO" id="GO:0016740">
    <property type="term" value="F:transferase activity"/>
    <property type="evidence" value="ECO:0007669"/>
    <property type="project" value="UniProtKB-KW"/>
</dbReference>
<keyword evidence="4" id="KW-0963">Cytoplasm</keyword>
<comment type="subcellular location">
    <subcellularLocation>
        <location evidence="2">Cytoplasm</location>
    </subcellularLocation>
</comment>
<dbReference type="InterPro" id="IPR000032">
    <property type="entry name" value="HPr-like"/>
</dbReference>
<name>F8IJS5_ALIAT</name>
<dbReference type="KEGG" id="aad:TC41_0293"/>
<dbReference type="PANTHER" id="PTHR33705">
    <property type="entry name" value="PHOSPHOCARRIER PROTEIN HPR"/>
    <property type="match status" value="1"/>
</dbReference>
<dbReference type="PROSITE" id="PS00589">
    <property type="entry name" value="PTS_HPR_SER"/>
    <property type="match status" value="1"/>
</dbReference>
<accession>F8IJS5</accession>